<evidence type="ECO:0000313" key="2">
    <source>
        <dbReference type="EMBL" id="MBW0591713.1"/>
    </source>
</evidence>
<dbReference type="Proteomes" id="UP000765509">
    <property type="component" value="Unassembled WGS sequence"/>
</dbReference>
<keyword evidence="3" id="KW-1185">Reference proteome</keyword>
<feature type="domain" description="Tc1-like transposase DDE" evidence="1">
    <location>
        <begin position="106"/>
        <end position="224"/>
    </location>
</feature>
<sequence length="243" mass="28551">MPYLDVETRGQLTFQKYQELGTVTTQKKTGRPTKLNELSTQTIQHEIHKLGKHSRIAPKKPYLRPQDFQCWLAFAQAHRHWTINKWAKVIWTDKLAFELGKWVDQSVMIWGGFCAAHCSKIVFLDGRMNSQEMVQQVYFPALRPFIKKMEQAPWIQGQHCLLLMEDNAPIHKAAFSNQWREQNGILKMDWPAHSPDLNPIKNIWKSMKSQISKLYQPQTLDELKHAIQTLWDDLHYGILNNYL</sequence>
<accession>A0A9Q3L1X4</accession>
<name>A0A9Q3L1X4_9BASI</name>
<comment type="caution">
    <text evidence="2">The sequence shown here is derived from an EMBL/GenBank/DDBJ whole genome shotgun (WGS) entry which is preliminary data.</text>
</comment>
<organism evidence="2 3">
    <name type="scientific">Austropuccinia psidii MF-1</name>
    <dbReference type="NCBI Taxonomy" id="1389203"/>
    <lineage>
        <taxon>Eukaryota</taxon>
        <taxon>Fungi</taxon>
        <taxon>Dikarya</taxon>
        <taxon>Basidiomycota</taxon>
        <taxon>Pucciniomycotina</taxon>
        <taxon>Pucciniomycetes</taxon>
        <taxon>Pucciniales</taxon>
        <taxon>Sphaerophragmiaceae</taxon>
        <taxon>Austropuccinia</taxon>
    </lineage>
</organism>
<gene>
    <name evidence="2" type="ORF">O181_131428</name>
</gene>
<evidence type="ECO:0000313" key="3">
    <source>
        <dbReference type="Proteomes" id="UP000765509"/>
    </source>
</evidence>
<dbReference type="EMBL" id="AVOT02144561">
    <property type="protein sequence ID" value="MBW0591713.1"/>
    <property type="molecule type" value="Genomic_DNA"/>
</dbReference>
<proteinExistence type="predicted"/>
<dbReference type="InterPro" id="IPR038717">
    <property type="entry name" value="Tc1-like_DDE_dom"/>
</dbReference>
<dbReference type="GO" id="GO:0003676">
    <property type="term" value="F:nucleic acid binding"/>
    <property type="evidence" value="ECO:0007669"/>
    <property type="project" value="InterPro"/>
</dbReference>
<dbReference type="InterPro" id="IPR036397">
    <property type="entry name" value="RNaseH_sf"/>
</dbReference>
<dbReference type="Gene3D" id="3.30.420.10">
    <property type="entry name" value="Ribonuclease H-like superfamily/Ribonuclease H"/>
    <property type="match status" value="1"/>
</dbReference>
<dbReference type="Pfam" id="PF13358">
    <property type="entry name" value="DDE_3"/>
    <property type="match status" value="1"/>
</dbReference>
<evidence type="ECO:0000259" key="1">
    <source>
        <dbReference type="Pfam" id="PF13358"/>
    </source>
</evidence>
<reference evidence="2" key="1">
    <citation type="submission" date="2021-03" db="EMBL/GenBank/DDBJ databases">
        <title>Draft genome sequence of rust myrtle Austropuccinia psidii MF-1, a brazilian biotype.</title>
        <authorList>
            <person name="Quecine M.C."/>
            <person name="Pachon D.M.R."/>
            <person name="Bonatelli M.L."/>
            <person name="Correr F.H."/>
            <person name="Franceschini L.M."/>
            <person name="Leite T.F."/>
            <person name="Margarido G.R.A."/>
            <person name="Almeida C.A."/>
            <person name="Ferrarezi J.A."/>
            <person name="Labate C.A."/>
        </authorList>
    </citation>
    <scope>NUCLEOTIDE SEQUENCE</scope>
    <source>
        <strain evidence="2">MF-1</strain>
    </source>
</reference>
<dbReference type="AlphaFoldDB" id="A0A9Q3L1X4"/>
<dbReference type="OrthoDB" id="2553902at2759"/>
<protein>
    <recommendedName>
        <fullName evidence="1">Tc1-like transposase DDE domain-containing protein</fullName>
    </recommendedName>
</protein>